<gene>
    <name evidence="2" type="ORF">RND71_021815</name>
</gene>
<organism evidence="2 3">
    <name type="scientific">Anisodus tanguticus</name>
    <dbReference type="NCBI Taxonomy" id="243964"/>
    <lineage>
        <taxon>Eukaryota</taxon>
        <taxon>Viridiplantae</taxon>
        <taxon>Streptophyta</taxon>
        <taxon>Embryophyta</taxon>
        <taxon>Tracheophyta</taxon>
        <taxon>Spermatophyta</taxon>
        <taxon>Magnoliopsida</taxon>
        <taxon>eudicotyledons</taxon>
        <taxon>Gunneridae</taxon>
        <taxon>Pentapetalae</taxon>
        <taxon>asterids</taxon>
        <taxon>lamiids</taxon>
        <taxon>Solanales</taxon>
        <taxon>Solanaceae</taxon>
        <taxon>Solanoideae</taxon>
        <taxon>Hyoscyameae</taxon>
        <taxon>Anisodus</taxon>
    </lineage>
</organism>
<evidence type="ECO:0000313" key="3">
    <source>
        <dbReference type="Proteomes" id="UP001291623"/>
    </source>
</evidence>
<feature type="compositionally biased region" description="Low complexity" evidence="1">
    <location>
        <begin position="1"/>
        <end position="16"/>
    </location>
</feature>
<feature type="region of interest" description="Disordered" evidence="1">
    <location>
        <begin position="1"/>
        <end position="27"/>
    </location>
</feature>
<name>A0AAE1RZ59_9SOLA</name>
<dbReference type="EMBL" id="JAVYJV010000011">
    <property type="protein sequence ID" value="KAK4359586.1"/>
    <property type="molecule type" value="Genomic_DNA"/>
</dbReference>
<protein>
    <submittedName>
        <fullName evidence="2">Uncharacterized protein</fullName>
    </submittedName>
</protein>
<dbReference type="Proteomes" id="UP001291623">
    <property type="component" value="Unassembled WGS sequence"/>
</dbReference>
<evidence type="ECO:0000313" key="2">
    <source>
        <dbReference type="EMBL" id="KAK4359586.1"/>
    </source>
</evidence>
<accession>A0AAE1RZ59</accession>
<dbReference type="AlphaFoldDB" id="A0AAE1RZ59"/>
<proteinExistence type="predicted"/>
<comment type="caution">
    <text evidence="2">The sequence shown here is derived from an EMBL/GenBank/DDBJ whole genome shotgun (WGS) entry which is preliminary data.</text>
</comment>
<reference evidence="2" key="1">
    <citation type="submission" date="2023-12" db="EMBL/GenBank/DDBJ databases">
        <title>Genome assembly of Anisodus tanguticus.</title>
        <authorList>
            <person name="Wang Y.-J."/>
        </authorList>
    </citation>
    <scope>NUCLEOTIDE SEQUENCE</scope>
    <source>
        <strain evidence="2">KB-2021</strain>
        <tissue evidence="2">Leaf</tissue>
    </source>
</reference>
<sequence>MGSIQSEVQHQQVYQQVEKERETPSNAVEVSSTIIENVASMQFSFSFVTEQIVNQPNQQWVSQEQLRNSAFILEEIGEHSREGTRPLIIEKWENNMSHCQDYKKRFLKITRE</sequence>
<keyword evidence="3" id="KW-1185">Reference proteome</keyword>
<evidence type="ECO:0000256" key="1">
    <source>
        <dbReference type="SAM" id="MobiDB-lite"/>
    </source>
</evidence>